<evidence type="ECO:0000259" key="3">
    <source>
        <dbReference type="Pfam" id="PF16344"/>
    </source>
</evidence>
<organism evidence="6 10">
    <name type="scientific">Phocaeicola dorei</name>
    <dbReference type="NCBI Taxonomy" id="357276"/>
    <lineage>
        <taxon>Bacteria</taxon>
        <taxon>Pseudomonadati</taxon>
        <taxon>Bacteroidota</taxon>
        <taxon>Bacteroidia</taxon>
        <taxon>Bacteroidales</taxon>
        <taxon>Bacteroidaceae</taxon>
        <taxon>Phocaeicola</taxon>
    </lineage>
</organism>
<keyword evidence="1" id="KW-0812">Transmembrane</keyword>
<evidence type="ECO:0000313" key="4">
    <source>
        <dbReference type="EMBL" id="KAA5381546.1"/>
    </source>
</evidence>
<feature type="domain" description="Protein FecR C-terminal" evidence="3">
    <location>
        <begin position="258"/>
        <end position="325"/>
    </location>
</feature>
<evidence type="ECO:0000313" key="9">
    <source>
        <dbReference type="Proteomes" id="UP000347681"/>
    </source>
</evidence>
<keyword evidence="1" id="KW-1133">Transmembrane helix</keyword>
<evidence type="ECO:0000313" key="10">
    <source>
        <dbReference type="Proteomes" id="UP000441162"/>
    </source>
</evidence>
<protein>
    <submittedName>
        <fullName evidence="6">DUF4974 domain-containing protein</fullName>
    </submittedName>
</protein>
<evidence type="ECO:0000259" key="2">
    <source>
        <dbReference type="Pfam" id="PF04773"/>
    </source>
</evidence>
<name>A0A0K2HEF5_9BACT</name>
<dbReference type="Proteomes" id="UP000481616">
    <property type="component" value="Unassembled WGS sequence"/>
</dbReference>
<evidence type="ECO:0000313" key="5">
    <source>
        <dbReference type="EMBL" id="KAA5393199.1"/>
    </source>
</evidence>
<evidence type="ECO:0000313" key="11">
    <source>
        <dbReference type="Proteomes" id="UP000481616"/>
    </source>
</evidence>
<evidence type="ECO:0000313" key="8">
    <source>
        <dbReference type="Proteomes" id="UP000294834"/>
    </source>
</evidence>
<dbReference type="Gene3D" id="2.60.120.1440">
    <property type="match status" value="1"/>
</dbReference>
<dbReference type="GO" id="GO:0016989">
    <property type="term" value="F:sigma factor antagonist activity"/>
    <property type="evidence" value="ECO:0007669"/>
    <property type="project" value="TreeGrafter"/>
</dbReference>
<keyword evidence="1" id="KW-0472">Membrane</keyword>
<dbReference type="PANTHER" id="PTHR30273">
    <property type="entry name" value="PERIPLASMIC SIGNAL SENSOR AND SIGMA FACTOR ACTIVATOR FECR-RELATED"/>
    <property type="match status" value="1"/>
</dbReference>
<dbReference type="Pfam" id="PF16344">
    <property type="entry name" value="FecR_C"/>
    <property type="match status" value="1"/>
</dbReference>
<dbReference type="InterPro" id="IPR012373">
    <property type="entry name" value="Ferrdict_sens_TM"/>
</dbReference>
<feature type="transmembrane region" description="Helical" evidence="1">
    <location>
        <begin position="91"/>
        <end position="110"/>
    </location>
</feature>
<dbReference type="EMBL" id="VVZB01000008">
    <property type="protein sequence ID" value="KAA5381546.1"/>
    <property type="molecule type" value="Genomic_DNA"/>
</dbReference>
<dbReference type="InterPro" id="IPR032508">
    <property type="entry name" value="FecR_C"/>
</dbReference>
<dbReference type="RefSeq" id="WP_008655246.1">
    <property type="nucleotide sequence ID" value="NZ_BAABYF010000001.1"/>
</dbReference>
<dbReference type="FunFam" id="2.60.120.1440:FF:000001">
    <property type="entry name" value="Putative anti-sigma factor"/>
    <property type="match status" value="1"/>
</dbReference>
<dbReference type="Proteomes" id="UP000347681">
    <property type="component" value="Unassembled WGS sequence"/>
</dbReference>
<evidence type="ECO:0000313" key="7">
    <source>
        <dbReference type="EMBL" id="TDB09114.1"/>
    </source>
</evidence>
<dbReference type="Proteomes" id="UP000294834">
    <property type="component" value="Unassembled WGS sequence"/>
</dbReference>
<dbReference type="EMBL" id="SLTX01000001">
    <property type="protein sequence ID" value="TDB09114.1"/>
    <property type="molecule type" value="Genomic_DNA"/>
</dbReference>
<dbReference type="Proteomes" id="UP000441162">
    <property type="component" value="Unassembled WGS sequence"/>
</dbReference>
<dbReference type="PANTHER" id="PTHR30273:SF2">
    <property type="entry name" value="PROTEIN FECR"/>
    <property type="match status" value="1"/>
</dbReference>
<evidence type="ECO:0000313" key="6">
    <source>
        <dbReference type="EMBL" id="KAA5401946.1"/>
    </source>
</evidence>
<reference evidence="9 10" key="1">
    <citation type="journal article" date="2019" name="Nat. Med.">
        <title>A library of human gut bacterial isolates paired with longitudinal multiomics data enables mechanistic microbiome research.</title>
        <authorList>
            <person name="Poyet M."/>
            <person name="Groussin M."/>
            <person name="Gibbons S.M."/>
            <person name="Avila-Pacheco J."/>
            <person name="Jiang X."/>
            <person name="Kearney S.M."/>
            <person name="Perrotta A.R."/>
            <person name="Berdy B."/>
            <person name="Zhao S."/>
            <person name="Lieberman T.D."/>
            <person name="Swanson P.K."/>
            <person name="Smith M."/>
            <person name="Roesemann S."/>
            <person name="Alexander J.E."/>
            <person name="Rich S.A."/>
            <person name="Livny J."/>
            <person name="Vlamakis H."/>
            <person name="Clish C."/>
            <person name="Bullock K."/>
            <person name="Deik A."/>
            <person name="Scott J."/>
            <person name="Pierce K.A."/>
            <person name="Xavier R.J."/>
            <person name="Alm E.J."/>
        </authorList>
    </citation>
    <scope>NUCLEOTIDE SEQUENCE [LARGE SCALE GENOMIC DNA]</scope>
    <source>
        <strain evidence="5 11">BIOML-A1</strain>
        <strain evidence="6 10">BIOML-A4</strain>
        <strain evidence="4 9">BIOML-A5</strain>
    </source>
</reference>
<gene>
    <name evidence="7" type="ORF">E1J06_17960</name>
    <name evidence="6" type="ORF">F2Y51_20370</name>
    <name evidence="5" type="ORF">F2Y58_20640</name>
    <name evidence="4" type="ORF">F2Y61_15100</name>
</gene>
<dbReference type="AlphaFoldDB" id="A0A0K2HEF5"/>
<reference evidence="7 8" key="2">
    <citation type="journal article" date="2019" name="Nat. Microbiol.">
        <title>Genomic variation and strain-specific functional adaptation in the human gut microbiome during early life.</title>
        <authorList>
            <person name="Vatanen T."/>
            <person name="Plichta D.R."/>
            <person name="Somani J."/>
            <person name="Munch P.C."/>
            <person name="Arthur T.D."/>
            <person name="Hall A.B."/>
            <person name="Rudolf S."/>
            <person name="Oakeley E.J."/>
            <person name="Ke X."/>
            <person name="Young R.A."/>
            <person name="Haiser H.J."/>
            <person name="Kolde R."/>
            <person name="Yassour M."/>
            <person name="Luopajarvi K."/>
            <person name="Siljander H."/>
            <person name="Virtanen S.M."/>
            <person name="Ilonen J."/>
            <person name="Uibo R."/>
            <person name="Tillmann V."/>
            <person name="Mokurov S."/>
            <person name="Dorshakova N."/>
            <person name="Porter J.A."/>
            <person name="McHardy A.C."/>
            <person name="Lahdesmaki H."/>
            <person name="Vlamakis H."/>
            <person name="Huttenhower C."/>
            <person name="Knip M."/>
            <person name="Xavier R.J."/>
        </authorList>
    </citation>
    <scope>NUCLEOTIDE SEQUENCE [LARGE SCALE GENOMIC DNA]</scope>
    <source>
        <strain evidence="7 8">RJX1052</strain>
    </source>
</reference>
<dbReference type="InterPro" id="IPR006860">
    <property type="entry name" value="FecR"/>
</dbReference>
<comment type="caution">
    <text evidence="6">The sequence shown here is derived from an EMBL/GenBank/DDBJ whole genome shotgun (WGS) entry which is preliminary data.</text>
</comment>
<sequence length="328" mass="38553">MKEKQKIHYSVWKRFVDGIYTCKDIEELLADKKTDRSKDFDEASACLWKTGEEESSSSWEEWISNERQALQIISNYEDRRRSHSIYLVKKWGGIAAAVLLCIVLSVVYFANPADMKVAQYEIYVPYGKRQKVVLPDGTKVILNAGSYMKYPRQFGKEDRYVHFKGEAYFDVAKNKDCPFIIQSQDYKIRVLGTTFNLNNYEDSEELQLTLCTGKVLMNFGEEQLKLTPGEQLVLDKTNMHLEREHVNTQNYMLWMQNKLYFNRTPIQEVTRRLERVYNYTIQLDSSFVFNNFLSGTHDNRSLEAVLESIRLATGIKYRKENNSYILYK</sequence>
<dbReference type="PIRSF" id="PIRSF018266">
    <property type="entry name" value="FecR"/>
    <property type="match status" value="1"/>
</dbReference>
<proteinExistence type="predicted"/>
<dbReference type="Pfam" id="PF04773">
    <property type="entry name" value="FecR"/>
    <property type="match status" value="1"/>
</dbReference>
<dbReference type="EMBL" id="VVZA01000027">
    <property type="protein sequence ID" value="KAA5401946.1"/>
    <property type="molecule type" value="Genomic_DNA"/>
</dbReference>
<dbReference type="EMBL" id="VVYY01000026">
    <property type="protein sequence ID" value="KAA5393199.1"/>
    <property type="molecule type" value="Genomic_DNA"/>
</dbReference>
<feature type="domain" description="FecR protein" evidence="2">
    <location>
        <begin position="125"/>
        <end position="215"/>
    </location>
</feature>
<dbReference type="Gene3D" id="3.55.50.30">
    <property type="match status" value="1"/>
</dbReference>
<dbReference type="KEGG" id="bdh:GV66_02100"/>
<accession>A0A0K2HEF5</accession>
<evidence type="ECO:0000256" key="1">
    <source>
        <dbReference type="SAM" id="Phobius"/>
    </source>
</evidence>